<dbReference type="AlphaFoldDB" id="A0A5C5CGK1"/>
<sequence>MLFRTDMEIRFQCSWTGGQMAHLIMEWKRVLSSKSKSCGLSRRIPLLLFFKRNKNGTAAIEFAILAPVFLLILMGMIAFGLYLGVANAVQQLAADATRTALAGIDPSERQTLATSYIQKNAAKYSLIDPVKMQVNVDNAQSDPNQFTVTIRYNAQNLPIWNLMTGPPLPDTTITRASTIRLGGI</sequence>
<comment type="caution">
    <text evidence="3">The sequence shown here is derived from an EMBL/GenBank/DDBJ whole genome shotgun (WGS) entry which is preliminary data.</text>
</comment>
<gene>
    <name evidence="3" type="ORF">FIB18_17275</name>
</gene>
<protein>
    <submittedName>
        <fullName evidence="3">Pilus assembly protein</fullName>
    </submittedName>
</protein>
<evidence type="ECO:0000313" key="3">
    <source>
        <dbReference type="EMBL" id="TNV10211.1"/>
    </source>
</evidence>
<keyword evidence="1" id="KW-0812">Transmembrane</keyword>
<dbReference type="OrthoDB" id="7356451at2"/>
<evidence type="ECO:0000259" key="2">
    <source>
        <dbReference type="Pfam" id="PF07811"/>
    </source>
</evidence>
<evidence type="ECO:0000256" key="1">
    <source>
        <dbReference type="SAM" id="Phobius"/>
    </source>
</evidence>
<feature type="transmembrane region" description="Helical" evidence="1">
    <location>
        <begin position="58"/>
        <end position="83"/>
    </location>
</feature>
<keyword evidence="1" id="KW-1133">Transmembrane helix</keyword>
<organism evidence="3 4">
    <name type="scientific">Brucella pecoris</name>
    <dbReference type="NCBI Taxonomy" id="867683"/>
    <lineage>
        <taxon>Bacteria</taxon>
        <taxon>Pseudomonadati</taxon>
        <taxon>Pseudomonadota</taxon>
        <taxon>Alphaproteobacteria</taxon>
        <taxon>Hyphomicrobiales</taxon>
        <taxon>Brucellaceae</taxon>
        <taxon>Brucella/Ochrobactrum group</taxon>
        <taxon>Brucella</taxon>
    </lineage>
</organism>
<evidence type="ECO:0000313" key="4">
    <source>
        <dbReference type="Proteomes" id="UP000313390"/>
    </source>
</evidence>
<dbReference type="Proteomes" id="UP000313390">
    <property type="component" value="Unassembled WGS sequence"/>
</dbReference>
<proteinExistence type="predicted"/>
<dbReference type="Pfam" id="PF07811">
    <property type="entry name" value="TadE"/>
    <property type="match status" value="1"/>
</dbReference>
<dbReference type="InterPro" id="IPR012495">
    <property type="entry name" value="TadE-like_dom"/>
</dbReference>
<name>A0A5C5CGK1_9HYPH</name>
<accession>A0A5C5CGK1</accession>
<dbReference type="EMBL" id="VEWK01000010">
    <property type="protein sequence ID" value="TNV10211.1"/>
    <property type="molecule type" value="Genomic_DNA"/>
</dbReference>
<reference evidence="3 4" key="1">
    <citation type="journal article" date="2011" name="Int. J. Syst. Evol. Microbiol.">
        <title>Ochrobactrum pecoris sp. nov., isolated from farm animals.</title>
        <authorList>
            <person name="Kampfer P."/>
            <person name="Huber B."/>
            <person name="Busse H.J."/>
            <person name="Scholz H.C."/>
            <person name="Tomaso H."/>
            <person name="Hotzel H."/>
            <person name="Melzer F."/>
        </authorList>
    </citation>
    <scope>NUCLEOTIDE SEQUENCE [LARGE SCALE GENOMIC DNA]</scope>
    <source>
        <strain evidence="3 4">08RB2639</strain>
    </source>
</reference>
<feature type="domain" description="TadE-like" evidence="2">
    <location>
        <begin position="56"/>
        <end position="98"/>
    </location>
</feature>
<keyword evidence="1" id="KW-0472">Membrane</keyword>